<dbReference type="PROSITE" id="PS00373">
    <property type="entry name" value="GART"/>
    <property type="match status" value="1"/>
</dbReference>
<dbReference type="InterPro" id="IPR037022">
    <property type="entry name" value="Formyl_trans_C_sf"/>
</dbReference>
<dbReference type="EMBL" id="LO017727">
    <property type="protein sequence ID" value="CRH07592.1"/>
    <property type="molecule type" value="Genomic_DNA"/>
</dbReference>
<comment type="similarity">
    <text evidence="2 8">Belongs to the Fmt family.</text>
</comment>
<name>A0A1S7LKV2_MAGMO</name>
<feature type="binding site" evidence="8">
    <location>
        <begin position="112"/>
        <end position="115"/>
    </location>
    <ligand>
        <name>(6S)-5,6,7,8-tetrahydrofolate</name>
        <dbReference type="ChEBI" id="CHEBI:57453"/>
    </ligand>
</feature>
<dbReference type="Gene3D" id="3.10.25.10">
    <property type="entry name" value="Formyl transferase, C-terminal domain"/>
    <property type="match status" value="1"/>
</dbReference>
<dbReference type="AlphaFoldDB" id="A0A1S7LKV2"/>
<evidence type="ECO:0000256" key="3">
    <source>
        <dbReference type="ARBA" id="ARBA00012261"/>
    </source>
</evidence>
<comment type="catalytic activity">
    <reaction evidence="7 8">
        <text>L-methionyl-tRNA(fMet) + (6R)-10-formyltetrahydrofolate = N-formyl-L-methionyl-tRNA(fMet) + (6S)-5,6,7,8-tetrahydrofolate + H(+)</text>
        <dbReference type="Rhea" id="RHEA:24380"/>
        <dbReference type="Rhea" id="RHEA-COMP:9952"/>
        <dbReference type="Rhea" id="RHEA-COMP:9953"/>
        <dbReference type="ChEBI" id="CHEBI:15378"/>
        <dbReference type="ChEBI" id="CHEBI:57453"/>
        <dbReference type="ChEBI" id="CHEBI:78530"/>
        <dbReference type="ChEBI" id="CHEBI:78844"/>
        <dbReference type="ChEBI" id="CHEBI:195366"/>
        <dbReference type="EC" id="2.1.2.9"/>
    </reaction>
</comment>
<dbReference type="GO" id="GO:0004479">
    <property type="term" value="F:methionyl-tRNA formyltransferase activity"/>
    <property type="evidence" value="ECO:0007669"/>
    <property type="project" value="UniProtKB-UniRule"/>
</dbReference>
<dbReference type="SUPFAM" id="SSF53328">
    <property type="entry name" value="Formyltransferase"/>
    <property type="match status" value="1"/>
</dbReference>
<keyword evidence="5 8" id="KW-0808">Transferase</keyword>
<dbReference type="InterPro" id="IPR036477">
    <property type="entry name" value="Formyl_transf_N_sf"/>
</dbReference>
<reference evidence="11" key="1">
    <citation type="submission" date="2015-04" db="EMBL/GenBank/DDBJ databases">
        <authorList>
            <person name="Syromyatnikov M.Y."/>
            <person name="Popov V.N."/>
        </authorList>
    </citation>
    <scope>NUCLEOTIDE SEQUENCE</scope>
    <source>
        <strain evidence="11">MO-1</strain>
    </source>
</reference>
<keyword evidence="6 8" id="KW-0648">Protein biosynthesis</keyword>
<dbReference type="CDD" id="cd08646">
    <property type="entry name" value="FMT_core_Met-tRNA-FMT_N"/>
    <property type="match status" value="1"/>
</dbReference>
<dbReference type="InterPro" id="IPR044135">
    <property type="entry name" value="Met-tRNA-FMT_C"/>
</dbReference>
<dbReference type="Pfam" id="PF02911">
    <property type="entry name" value="Formyl_trans_C"/>
    <property type="match status" value="1"/>
</dbReference>
<evidence type="ECO:0000256" key="7">
    <source>
        <dbReference type="ARBA" id="ARBA00048558"/>
    </source>
</evidence>
<dbReference type="PANTHER" id="PTHR11138">
    <property type="entry name" value="METHIONYL-TRNA FORMYLTRANSFERASE"/>
    <property type="match status" value="1"/>
</dbReference>
<dbReference type="Pfam" id="PF00551">
    <property type="entry name" value="Formyl_trans_N"/>
    <property type="match status" value="1"/>
</dbReference>
<sequence length="314" mass="33696">MKPWRIVFMGTPDFATGTLQQLLDGPDEVVGVFTQPDKPVGRGMKVQKTPVKQLAEAHDVPVFQPKKLREEAAVADLCALKPDLIVVVAYGQILSREVLDIPPNGCINVHASLLPRWRGAAPIQRAILAGDAESGVTIMEMEEGLDTGPMYSEVRVPITPSTTGGELHDALMVAGGQLLAETVARIKSEGLKPVTQPEEGVTYAKKLSKEEGSVDWSLSAEEICRAVQAFDPWPCAYTQWQGKPLKLFQAEKVSATSSVEPGVVSAVGKDFFEVACGNGAVRFRGVQAAGKKRMAAGDWLRGKGVSEGEKLGFS</sequence>
<evidence type="ECO:0000256" key="1">
    <source>
        <dbReference type="ARBA" id="ARBA00002606"/>
    </source>
</evidence>
<dbReference type="SUPFAM" id="SSF50486">
    <property type="entry name" value="FMT C-terminal domain-like"/>
    <property type="match status" value="1"/>
</dbReference>
<evidence type="ECO:0000259" key="10">
    <source>
        <dbReference type="Pfam" id="PF02911"/>
    </source>
</evidence>
<evidence type="ECO:0000256" key="6">
    <source>
        <dbReference type="ARBA" id="ARBA00022917"/>
    </source>
</evidence>
<dbReference type="HAMAP" id="MF_00182">
    <property type="entry name" value="Formyl_trans"/>
    <property type="match status" value="1"/>
</dbReference>
<organism evidence="11">
    <name type="scientific">Magnetococcus massalia (strain MO-1)</name>
    <dbReference type="NCBI Taxonomy" id="451514"/>
    <lineage>
        <taxon>Bacteria</taxon>
        <taxon>Pseudomonadati</taxon>
        <taxon>Pseudomonadota</taxon>
        <taxon>Magnetococcia</taxon>
        <taxon>Magnetococcales</taxon>
        <taxon>Magnetococcaceae</taxon>
        <taxon>Magnetococcus</taxon>
    </lineage>
</organism>
<dbReference type="InterPro" id="IPR041711">
    <property type="entry name" value="Met-tRNA-FMT_N"/>
</dbReference>
<dbReference type="PANTHER" id="PTHR11138:SF5">
    <property type="entry name" value="METHIONYL-TRNA FORMYLTRANSFERASE, MITOCHONDRIAL"/>
    <property type="match status" value="1"/>
</dbReference>
<feature type="domain" description="Formyl transferase C-terminal" evidence="10">
    <location>
        <begin position="206"/>
        <end position="303"/>
    </location>
</feature>
<dbReference type="InterPro" id="IPR005793">
    <property type="entry name" value="Formyl_trans_C"/>
</dbReference>
<proteinExistence type="inferred from homology"/>
<evidence type="ECO:0000256" key="5">
    <source>
        <dbReference type="ARBA" id="ARBA00022679"/>
    </source>
</evidence>
<dbReference type="InterPro" id="IPR005794">
    <property type="entry name" value="Fmt"/>
</dbReference>
<dbReference type="InterPro" id="IPR002376">
    <property type="entry name" value="Formyl_transf_N"/>
</dbReference>
<feature type="domain" description="Formyl transferase N-terminal" evidence="9">
    <location>
        <begin position="5"/>
        <end position="182"/>
    </location>
</feature>
<evidence type="ECO:0000259" key="9">
    <source>
        <dbReference type="Pfam" id="PF00551"/>
    </source>
</evidence>
<dbReference type="GO" id="GO:0005829">
    <property type="term" value="C:cytosol"/>
    <property type="evidence" value="ECO:0007669"/>
    <property type="project" value="TreeGrafter"/>
</dbReference>
<dbReference type="NCBIfam" id="TIGR00460">
    <property type="entry name" value="fmt"/>
    <property type="match status" value="1"/>
</dbReference>
<dbReference type="CDD" id="cd08704">
    <property type="entry name" value="Met_tRNA_FMT_C"/>
    <property type="match status" value="1"/>
</dbReference>
<dbReference type="InterPro" id="IPR001555">
    <property type="entry name" value="GART_AS"/>
</dbReference>
<evidence type="ECO:0000313" key="11">
    <source>
        <dbReference type="EMBL" id="CRH07592.1"/>
    </source>
</evidence>
<protein>
    <recommendedName>
        <fullName evidence="4 8">Methionyl-tRNA formyltransferase</fullName>
        <ecNumber evidence="3 8">2.1.2.9</ecNumber>
    </recommendedName>
</protein>
<dbReference type="InterPro" id="IPR011034">
    <property type="entry name" value="Formyl_transferase-like_C_sf"/>
</dbReference>
<evidence type="ECO:0000256" key="8">
    <source>
        <dbReference type="HAMAP-Rule" id="MF_00182"/>
    </source>
</evidence>
<comment type="function">
    <text evidence="1 8">Attaches a formyl group to the free amino group of methionyl-tRNA(fMet). The formyl group appears to play a dual role in the initiator identity of N-formylmethionyl-tRNA by promoting its recognition by IF2 and preventing the misappropriation of this tRNA by the elongation apparatus.</text>
</comment>
<gene>
    <name evidence="8 11" type="primary">fmt</name>
    <name evidence="11" type="ORF">MAGMO_3456</name>
</gene>
<evidence type="ECO:0000256" key="4">
    <source>
        <dbReference type="ARBA" id="ARBA00016014"/>
    </source>
</evidence>
<dbReference type="Gene3D" id="3.40.50.170">
    <property type="entry name" value="Formyl transferase, N-terminal domain"/>
    <property type="match status" value="1"/>
</dbReference>
<accession>A0A1S7LKV2</accession>
<evidence type="ECO:0000256" key="2">
    <source>
        <dbReference type="ARBA" id="ARBA00010699"/>
    </source>
</evidence>
<dbReference type="EC" id="2.1.2.9" evidence="3 8"/>